<dbReference type="InterPro" id="IPR003959">
    <property type="entry name" value="ATPase_AAA_core"/>
</dbReference>
<protein>
    <recommendedName>
        <fullName evidence="8">Lon protease homolog 2, peroxisomal</fullName>
        <ecNumber evidence="8">3.4.21.-</ecNumber>
    </recommendedName>
</protein>
<feature type="compositionally biased region" description="Basic and acidic residues" evidence="12">
    <location>
        <begin position="249"/>
        <end position="259"/>
    </location>
</feature>
<dbReference type="Pfam" id="PF25597">
    <property type="entry name" value="SH3_retrovirus"/>
    <property type="match status" value="1"/>
</dbReference>
<evidence type="ECO:0000256" key="5">
    <source>
        <dbReference type="ARBA" id="ARBA00022825"/>
    </source>
</evidence>
<keyword evidence="5 8" id="KW-0720">Serine protease</keyword>
<dbReference type="EMBL" id="JAEFBK010000013">
    <property type="protein sequence ID" value="KAG7532407.1"/>
    <property type="molecule type" value="Genomic_DNA"/>
</dbReference>
<evidence type="ECO:0000256" key="6">
    <source>
        <dbReference type="ARBA" id="ARBA00022840"/>
    </source>
</evidence>
<dbReference type="InterPro" id="IPR008268">
    <property type="entry name" value="Peptidase_S16_AS"/>
</dbReference>
<dbReference type="PROSITE" id="PS50994">
    <property type="entry name" value="INTEGRASE"/>
    <property type="match status" value="1"/>
</dbReference>
<accession>A0A8T1XDT0</accession>
<keyword evidence="9" id="KW-0862">Zinc</keyword>
<dbReference type="Proteomes" id="UP000694240">
    <property type="component" value="Chromosome 13"/>
</dbReference>
<dbReference type="Pfam" id="PF14223">
    <property type="entry name" value="Retrotran_gag_2"/>
    <property type="match status" value="1"/>
</dbReference>
<dbReference type="GO" id="GO:0006515">
    <property type="term" value="P:protein quality control for misfolded or incompletely synthesized proteins"/>
    <property type="evidence" value="ECO:0007669"/>
    <property type="project" value="UniProtKB-UniRule"/>
</dbReference>
<dbReference type="InterPro" id="IPR013103">
    <property type="entry name" value="RVT_2"/>
</dbReference>
<dbReference type="InterPro" id="IPR027501">
    <property type="entry name" value="Lonp2_euk"/>
</dbReference>
<dbReference type="FunFam" id="1.10.8.60:FF:000095">
    <property type="entry name" value="Lon protease homolog 2, peroxisomal"/>
    <property type="match status" value="1"/>
</dbReference>
<evidence type="ECO:0000256" key="11">
    <source>
        <dbReference type="RuleBase" id="RU000591"/>
    </source>
</evidence>
<dbReference type="PROSITE" id="PS01046">
    <property type="entry name" value="LON_SER"/>
    <property type="match status" value="1"/>
</dbReference>
<evidence type="ECO:0000259" key="16">
    <source>
        <dbReference type="PROSITE" id="PS51787"/>
    </source>
</evidence>
<keyword evidence="7 8" id="KW-0576">Peroxisome</keyword>
<feature type="compositionally biased region" description="Polar residues" evidence="12">
    <location>
        <begin position="822"/>
        <end position="832"/>
    </location>
</feature>
<evidence type="ECO:0000256" key="12">
    <source>
        <dbReference type="SAM" id="MobiDB-lite"/>
    </source>
</evidence>
<feature type="domain" description="Lon N-terminal" evidence="16">
    <location>
        <begin position="1399"/>
        <end position="1643"/>
    </location>
</feature>
<dbReference type="GO" id="GO:0005524">
    <property type="term" value="F:ATP binding"/>
    <property type="evidence" value="ECO:0007669"/>
    <property type="project" value="UniProtKB-UniRule"/>
</dbReference>
<dbReference type="InterPro" id="IPR025724">
    <property type="entry name" value="GAG-pre-integrase_dom"/>
</dbReference>
<dbReference type="GO" id="GO:0016887">
    <property type="term" value="F:ATP hydrolysis activity"/>
    <property type="evidence" value="ECO:0007669"/>
    <property type="project" value="UniProtKB-UniRule"/>
</dbReference>
<dbReference type="InterPro" id="IPR008269">
    <property type="entry name" value="Lon_proteolytic"/>
</dbReference>
<feature type="compositionally biased region" description="Polar residues" evidence="12">
    <location>
        <begin position="239"/>
        <end position="248"/>
    </location>
</feature>
<feature type="binding site" evidence="8">
    <location>
        <begin position="1796"/>
        <end position="1803"/>
    </location>
    <ligand>
        <name>ATP</name>
        <dbReference type="ChEBI" id="CHEBI:30616"/>
    </ligand>
</feature>
<dbReference type="FunFam" id="3.40.50.300:FF:000651">
    <property type="entry name" value="Lon protease homolog 2, peroxisomal"/>
    <property type="match status" value="1"/>
</dbReference>
<dbReference type="Pfam" id="PF00665">
    <property type="entry name" value="rve"/>
    <property type="match status" value="1"/>
</dbReference>
<dbReference type="HAMAP" id="MF_03121">
    <property type="entry name" value="lonp2_euk"/>
    <property type="match status" value="1"/>
</dbReference>
<comment type="similarity">
    <text evidence="8 10 11">Belongs to the peptidase S16 family.</text>
</comment>
<dbReference type="Pfam" id="PF07727">
    <property type="entry name" value="RVT_2"/>
    <property type="match status" value="1"/>
</dbReference>
<dbReference type="GO" id="GO:0016558">
    <property type="term" value="P:protein import into peroxisome matrix"/>
    <property type="evidence" value="ECO:0007669"/>
    <property type="project" value="UniProtKB-UniRule"/>
</dbReference>
<evidence type="ECO:0000259" key="15">
    <source>
        <dbReference type="PROSITE" id="PS51786"/>
    </source>
</evidence>
<dbReference type="Pfam" id="PF22667">
    <property type="entry name" value="Lon_lid"/>
    <property type="match status" value="1"/>
</dbReference>
<dbReference type="Pfam" id="PF22936">
    <property type="entry name" value="Pol_BBD"/>
    <property type="match status" value="1"/>
</dbReference>
<organism evidence="17 18">
    <name type="scientific">Arabidopsis thaliana x Arabidopsis arenosa</name>
    <dbReference type="NCBI Taxonomy" id="1240361"/>
    <lineage>
        <taxon>Eukaryota</taxon>
        <taxon>Viridiplantae</taxon>
        <taxon>Streptophyta</taxon>
        <taxon>Embryophyta</taxon>
        <taxon>Tracheophyta</taxon>
        <taxon>Spermatophyta</taxon>
        <taxon>Magnoliopsida</taxon>
        <taxon>eudicotyledons</taxon>
        <taxon>Gunneridae</taxon>
        <taxon>Pentapetalae</taxon>
        <taxon>rosids</taxon>
        <taxon>malvids</taxon>
        <taxon>Brassicales</taxon>
        <taxon>Brassicaceae</taxon>
        <taxon>Camelineae</taxon>
        <taxon>Arabidopsis</taxon>
    </lineage>
</organism>
<feature type="active site" evidence="8 10">
    <location>
        <position position="2214"/>
    </location>
</feature>
<dbReference type="PROSITE" id="PS50158">
    <property type="entry name" value="ZF_CCHC"/>
    <property type="match status" value="1"/>
</dbReference>
<dbReference type="FunFam" id="1.20.58.1480:FF:000005">
    <property type="entry name" value="Lon protease homolog 2, peroxisomal"/>
    <property type="match status" value="1"/>
</dbReference>
<dbReference type="InterPro" id="IPR057670">
    <property type="entry name" value="SH3_retrovirus"/>
</dbReference>
<dbReference type="GO" id="GO:0015074">
    <property type="term" value="P:DNA integration"/>
    <property type="evidence" value="ECO:0007669"/>
    <property type="project" value="InterPro"/>
</dbReference>
<dbReference type="SMART" id="SM00343">
    <property type="entry name" value="ZnF_C2HC"/>
    <property type="match status" value="1"/>
</dbReference>
<dbReference type="InterPro" id="IPR054594">
    <property type="entry name" value="Lon_lid"/>
</dbReference>
<dbReference type="Pfam" id="PF02190">
    <property type="entry name" value="LON_substr_bdg"/>
    <property type="match status" value="1"/>
</dbReference>
<dbReference type="FunFam" id="3.30.230.10:FF:000019">
    <property type="entry name" value="Lon protease homolog 2, peroxisomal"/>
    <property type="match status" value="1"/>
</dbReference>
<dbReference type="GO" id="GO:0004252">
    <property type="term" value="F:serine-type endopeptidase activity"/>
    <property type="evidence" value="ECO:0007669"/>
    <property type="project" value="UniProtKB-UniRule"/>
</dbReference>
<keyword evidence="6 8" id="KW-0067">ATP-binding</keyword>
<gene>
    <name evidence="17" type="ORF">ISN45_Aa08g000940</name>
</gene>
<feature type="compositionally biased region" description="Basic residues" evidence="12">
    <location>
        <begin position="217"/>
        <end position="235"/>
    </location>
</feature>
<reference evidence="17 18" key="1">
    <citation type="submission" date="2020-12" db="EMBL/GenBank/DDBJ databases">
        <title>Concerted genomic and epigenomic changes stabilize Arabidopsis allopolyploids.</title>
        <authorList>
            <person name="Chen Z."/>
        </authorList>
    </citation>
    <scope>NUCLEOTIDE SEQUENCE [LARGE SCALE GENOMIC DNA]</scope>
    <source>
        <strain evidence="17">Allo738</strain>
        <tissue evidence="17">Leaf</tissue>
    </source>
</reference>
<feature type="domain" description="CCHC-type" evidence="13">
    <location>
        <begin position="264"/>
        <end position="279"/>
    </location>
</feature>
<evidence type="ECO:0000256" key="9">
    <source>
        <dbReference type="PROSITE-ProRule" id="PRU00047"/>
    </source>
</evidence>
<dbReference type="PANTHER" id="PTHR10046">
    <property type="entry name" value="ATP DEPENDENT LON PROTEASE FAMILY MEMBER"/>
    <property type="match status" value="1"/>
</dbReference>
<dbReference type="GO" id="GO:0005782">
    <property type="term" value="C:peroxisomal matrix"/>
    <property type="evidence" value="ECO:0007669"/>
    <property type="project" value="UniProtKB-SubCell"/>
</dbReference>
<feature type="region of interest" description="Disordered" evidence="12">
    <location>
        <begin position="203"/>
        <end position="259"/>
    </location>
</feature>
<dbReference type="InterPro" id="IPR054722">
    <property type="entry name" value="PolX-like_BBD"/>
</dbReference>
<evidence type="ECO:0000256" key="10">
    <source>
        <dbReference type="PROSITE-ProRule" id="PRU01122"/>
    </source>
</evidence>
<keyword evidence="18" id="KW-1185">Reference proteome</keyword>
<evidence type="ECO:0000256" key="2">
    <source>
        <dbReference type="ARBA" id="ARBA00022670"/>
    </source>
</evidence>
<dbReference type="Pfam" id="PF13976">
    <property type="entry name" value="gag_pre-integrs"/>
    <property type="match status" value="1"/>
</dbReference>
<evidence type="ECO:0000256" key="3">
    <source>
        <dbReference type="ARBA" id="ARBA00022741"/>
    </source>
</evidence>
<dbReference type="InterPro" id="IPR027065">
    <property type="entry name" value="Lon_Prtase"/>
</dbReference>
<keyword evidence="2 8" id="KW-0645">Protease</keyword>
<dbReference type="CDD" id="cd19500">
    <property type="entry name" value="RecA-like_Lon"/>
    <property type="match status" value="1"/>
</dbReference>
<dbReference type="PROSITE" id="PS51786">
    <property type="entry name" value="LON_PROTEOLYTIC"/>
    <property type="match status" value="1"/>
</dbReference>
<feature type="region of interest" description="Disordered" evidence="12">
    <location>
        <begin position="775"/>
        <end position="836"/>
    </location>
</feature>
<evidence type="ECO:0000259" key="13">
    <source>
        <dbReference type="PROSITE" id="PS50158"/>
    </source>
</evidence>
<evidence type="ECO:0000313" key="18">
    <source>
        <dbReference type="Proteomes" id="UP000694240"/>
    </source>
</evidence>
<dbReference type="InterPro" id="IPR001584">
    <property type="entry name" value="Integrase_cat-core"/>
</dbReference>
<keyword evidence="4 8" id="KW-0378">Hydrolase</keyword>
<dbReference type="CDD" id="cd09272">
    <property type="entry name" value="RNase_HI_RT_Ty1"/>
    <property type="match status" value="1"/>
</dbReference>
<feature type="domain" description="Lon proteolytic" evidence="15">
    <location>
        <begin position="2080"/>
        <end position="2265"/>
    </location>
</feature>
<dbReference type="SMART" id="SM00464">
    <property type="entry name" value="LON"/>
    <property type="match status" value="1"/>
</dbReference>
<keyword evidence="9" id="KW-0479">Metal-binding</keyword>
<evidence type="ECO:0000256" key="4">
    <source>
        <dbReference type="ARBA" id="ARBA00022801"/>
    </source>
</evidence>
<evidence type="ECO:0000313" key="17">
    <source>
        <dbReference type="EMBL" id="KAG7532407.1"/>
    </source>
</evidence>
<feature type="compositionally biased region" description="Acidic residues" evidence="12">
    <location>
        <begin position="806"/>
        <end position="816"/>
    </location>
</feature>
<feature type="active site" evidence="8 10">
    <location>
        <position position="2171"/>
    </location>
</feature>
<proteinExistence type="inferred from homology"/>
<evidence type="ECO:0000259" key="14">
    <source>
        <dbReference type="PROSITE" id="PS50994"/>
    </source>
</evidence>
<name>A0A8T1XDT0_9BRAS</name>
<dbReference type="GO" id="GO:0004176">
    <property type="term" value="F:ATP-dependent peptidase activity"/>
    <property type="evidence" value="ECO:0007669"/>
    <property type="project" value="UniProtKB-UniRule"/>
</dbReference>
<dbReference type="EC" id="3.4.21.-" evidence="8"/>
<dbReference type="InterPro" id="IPR003111">
    <property type="entry name" value="Lon_prtase_N"/>
</dbReference>
<sequence length="2276" mass="256128">MANDDDTLAVANTTHKDHIPASIKCPMLTPTNYTVWAMRMRMMLRVHKVWDTIEPGSTDVNKNDIATVLIFQSISEALTLQVGDQATPKAIWDLIKSRNLGAERVKEARLSTVLSDFERIKMMESDTVDDFANKLSELASKASSLGQPIDEQKLVKKFMNSLPRSKYIQIVASLEQVLELKRTGFEEIVGRIKVYEERIDEKPSDSQEKLLYTHSNTRGRGRGRGGRGNRGRGRGRGNQDQNFPSNQTDQDHNKDKKDKSKLICYRCDKPGHYASVCPERKQNNQEANKVETVEADGALYMHEIVFLNEENLIPKKYEKEKDTEGTWYLDNGASNHMTGIRSFFSELNENIRGKVKFGDGSCVDIGGKGSILFEGKTGEQTLLPDVYFIPDLRSNILSLGQATENGCDIRMRQNYLTLHDPFGRLLIKVLRSPNRLYKINLKIGKPTCLHTTIDNDNWRWHARLGHISFKTIKAMSSKEMVQGLPKIEKENQLCESCLVGKQTRQVFPNASSYRASQALELIHADLCGPISPATLAQNRYVFVIIDDFTRYMWTILLREKSESLEKFKSFKSLVEKECNKQITTLRTDRGGEFTSREFQEFCERNGIKRQLTAPYTPQQNGVVERRNRTLMEMTRSILKAMRVPNYLWGEAVRHSTYVINRVPTRALKDQTPYECLRNKKPRIDHLRVFGCLAYAKTEPVNLRKLDDRSQTLVHLGIEPGSKAYRLYNPTTRRVVVSRDVMFNEQNGWTWKGVNEVSEKAPGMFSMHWGDIIDEGQGPYASKSKNSEQVSEENTEQVSESENIDDHSDELDDDTDHIDESNADSSTSVQPTLRRSGREVKRPKYLEDYALLMDIECERLLLSINDEPINFQEAKELVEWVRACEEEINSINKNKTWTLMEKPMGVKVIGLKWVFKIKRNADGTINKFKARLVAKGYAQESGIDFDEVFAPVARLETIRLLVGIAASNSWEIHHLDVKTAFLHGELKEDVYVSQPEGFEKKGEEHKVFKLSKALYGLRQAPRAWNTKLNQILKGLKFLKCSKESAVYRKSEGTKLLLVAVYVDDLFVTGNSLGLIQEFKQGMSSKFEMTDLGKLTYYLGIEVRQSKDGIELKQEAYARRILKEAGLDNCNPSHIPMEFGLKLSKAQEEKTEADATMYRRRIGCLRYLLHTRPDLAFSVGVVSRYMQDPKESHGNALKQILRYLQGTLAHGLIFKKGGTKKIIGYSDSSHNVDPDDGRSTTGHVFYYGESPITWCSQKQPTVALSSCEAEFMAATEASKQALWLQELLSEITGQSFVKTFLYIDNKSAIELTKNPVFHGRSKHILKRYHFIRECVENEQIEVDFVPGEEQRADILTKALARTKFKEMRSVIGVEDLSKSDLKFKGKTTTLMAETVELPSRLAILPFRNKVLLPGAIIRIRCTSHSSVTLVEQELWQKEEKGLIGILPVRDDAEGSSIGTMINPGAGSDSGERSLKFLVGTTDAQKSDAKDQQDLQWHTRGVAARALHLSRGVEKPSGRVTYVVVLEGLSRFNVQELGKRGPYSVARITSLEMTKAELEHVQQDPDFVALSRQFKTTAMELVSVLEQKQKTGGRTKVLLETVPIHKLADIFVASFEMSFEEQLSMLDSVDLKVRLSKATELVDRHLQSIRVAEKITQKVEGQLSKSQKEYLLRQQMRAIKEELGDNDDDEDDVAALERKMQAAGMPSNIWKHAQRELRRLKKMQPQQPGYNSSRVYLELLADLPWEKASEEHELDLKAAKERLDSDHYGLAKVKQRIIEYLAVRKLKPDARGPVLCFVGPPGVGKTSLASSIAAALGRKFVRLSLGGVKDEADIRGHRRTYIGSMPGRLIDGLKRVGVCNPVMLLDEIDKTGSDVRGDPASALLEVLDPEQNKSFNDHYLNVPYDLSKVVFVATANRVQPIPPPLLDRMELIELPGYTQEEKLKIAMRHLIPRVLDQHGLSSEFLKIPEAMVKNIIQRYTREAGVRSLERNLAALARAAAVMVAEHEQTLPLSKDVQKLTSPLLNGRMAEGGEVEMEVIPMGVNDHEIGGTFQSPSALVVDETMLEKILGPPRFDDSEAADRVASAGVSVGLVWTTFGGEVQFVEATSMVGKGEMHLTGQLGDVIKESAQLALTWVRARASDFKLALAGDMNVLDGRDIHIHFPAGAVPKDGPSAGVTLVTALVSLFSQKRVRADTAMTGEMTLRGLVLPVGGIKDKILAAHRYGIKRVILPQRNSKDLVEVPAAVLSSLEVILAKRMEDVLENAFEGGCPWRNNYSKL</sequence>
<comment type="caution">
    <text evidence="17">The sequence shown here is derived from an EMBL/GenBank/DDBJ whole genome shotgun (WGS) entry which is preliminary data.</text>
</comment>
<dbReference type="InterPro" id="IPR003593">
    <property type="entry name" value="AAA+_ATPase"/>
</dbReference>
<dbReference type="FunFam" id="1.20.5.5270:FF:000002">
    <property type="entry name" value="Lon protease homolog"/>
    <property type="match status" value="1"/>
</dbReference>
<evidence type="ECO:0000256" key="1">
    <source>
        <dbReference type="ARBA" id="ARBA00004253"/>
    </source>
</evidence>
<dbReference type="InterPro" id="IPR004815">
    <property type="entry name" value="Lon_bac/euk-typ"/>
</dbReference>
<feature type="short sequence motif" description="Microbody targeting signal" evidence="8">
    <location>
        <begin position="2274"/>
        <end position="2276"/>
    </location>
</feature>
<dbReference type="PROSITE" id="PS51787">
    <property type="entry name" value="LON_N"/>
    <property type="match status" value="1"/>
</dbReference>
<comment type="subcellular location">
    <subcellularLocation>
        <location evidence="1 8">Peroxisome matrix</location>
    </subcellularLocation>
</comment>
<dbReference type="Pfam" id="PF00004">
    <property type="entry name" value="AAA"/>
    <property type="match status" value="1"/>
</dbReference>
<keyword evidence="3 8" id="KW-0547">Nucleotide-binding</keyword>
<dbReference type="GO" id="GO:0016485">
    <property type="term" value="P:protein processing"/>
    <property type="evidence" value="ECO:0007669"/>
    <property type="project" value="UniProtKB-UniRule"/>
</dbReference>
<dbReference type="SMART" id="SM00382">
    <property type="entry name" value="AAA"/>
    <property type="match status" value="1"/>
</dbReference>
<feature type="domain" description="Integrase catalytic" evidence="14">
    <location>
        <begin position="504"/>
        <end position="680"/>
    </location>
</feature>
<dbReference type="GO" id="GO:0003676">
    <property type="term" value="F:nucleic acid binding"/>
    <property type="evidence" value="ECO:0007669"/>
    <property type="project" value="InterPro"/>
</dbReference>
<dbReference type="InterPro" id="IPR001878">
    <property type="entry name" value="Znf_CCHC"/>
</dbReference>
<comment type="function">
    <text evidence="8">ATP-dependent serine protease that mediates the selective degradation of misfolded and unassembled polypeptides in the peroxisomal matrix. Necessary for type 2 peroxisome targeting signal (PTS2)-containing protein processing and facilitates peroxisome matrix protein import.</text>
</comment>
<evidence type="ECO:0000256" key="7">
    <source>
        <dbReference type="ARBA" id="ARBA00023140"/>
    </source>
</evidence>
<keyword evidence="9" id="KW-0863">Zinc-finger</keyword>
<evidence type="ECO:0000256" key="8">
    <source>
        <dbReference type="HAMAP-Rule" id="MF_03121"/>
    </source>
</evidence>
<dbReference type="NCBIfam" id="TIGR00763">
    <property type="entry name" value="lon"/>
    <property type="match status" value="1"/>
</dbReference>
<dbReference type="GO" id="GO:0008270">
    <property type="term" value="F:zinc ion binding"/>
    <property type="evidence" value="ECO:0007669"/>
    <property type="project" value="UniProtKB-KW"/>
</dbReference>
<dbReference type="Pfam" id="PF05362">
    <property type="entry name" value="Lon_C"/>
    <property type="match status" value="1"/>
</dbReference>